<dbReference type="KEGG" id="yti:FNA67_19155"/>
<dbReference type="PANTHER" id="PTHR12302">
    <property type="entry name" value="EBNA2 BINDING PROTEIN P100"/>
    <property type="match status" value="1"/>
</dbReference>
<keyword evidence="2" id="KW-0255">Endonuclease</keyword>
<dbReference type="InterPro" id="IPR016071">
    <property type="entry name" value="Staphylococal_nuclease_OB-fold"/>
</dbReference>
<evidence type="ECO:0000313" key="6">
    <source>
        <dbReference type="EMBL" id="QEE22870.1"/>
    </source>
</evidence>
<proteinExistence type="predicted"/>
<dbReference type="EMBL" id="CP041690">
    <property type="protein sequence ID" value="QEE22870.1"/>
    <property type="molecule type" value="Genomic_DNA"/>
</dbReference>
<keyword evidence="7" id="KW-1185">Reference proteome</keyword>
<feature type="signal peptide" evidence="4">
    <location>
        <begin position="1"/>
        <end position="40"/>
    </location>
</feature>
<dbReference type="GO" id="GO:0004519">
    <property type="term" value="F:endonuclease activity"/>
    <property type="evidence" value="ECO:0007669"/>
    <property type="project" value="UniProtKB-KW"/>
</dbReference>
<organism evidence="6 7">
    <name type="scientific">Paradevosia tibetensis</name>
    <dbReference type="NCBI Taxonomy" id="1447062"/>
    <lineage>
        <taxon>Bacteria</taxon>
        <taxon>Pseudomonadati</taxon>
        <taxon>Pseudomonadota</taxon>
        <taxon>Alphaproteobacteria</taxon>
        <taxon>Hyphomicrobiales</taxon>
        <taxon>Devosiaceae</taxon>
        <taxon>Paradevosia</taxon>
    </lineage>
</organism>
<dbReference type="GO" id="GO:0016787">
    <property type="term" value="F:hydrolase activity"/>
    <property type="evidence" value="ECO:0007669"/>
    <property type="project" value="UniProtKB-KW"/>
</dbReference>
<evidence type="ECO:0000256" key="2">
    <source>
        <dbReference type="ARBA" id="ARBA00022759"/>
    </source>
</evidence>
<evidence type="ECO:0000313" key="7">
    <source>
        <dbReference type="Proteomes" id="UP000321062"/>
    </source>
</evidence>
<dbReference type="PROSITE" id="PS50830">
    <property type="entry name" value="TNASE_3"/>
    <property type="match status" value="1"/>
</dbReference>
<sequence>MIFALIACKVLPFSRLGPDLLKASLLSIAALAAMTLPATAEGCPGLRDGPRGRVTEVTDGDTVHLDNGLIVRLVGTQAPKLALGRPGFEDWPMGEEARGRLIDMALDKPVLLRYGGAQTDRYGRILAQMFVLDGARELWVQEAMVASGFARVYSYADNRACLASLLAAEGRARAGRLGIWRDPYYSVLEAARPDALVRRQGQYALVEGRVLLADKARGRVYLNFGRNWTEDFTAVIGERALPLFAESGPDPLALGGALIRVRGWIDDRDGPRIDVTHPEQIEVLATQ</sequence>
<dbReference type="SMART" id="SM00318">
    <property type="entry name" value="SNc"/>
    <property type="match status" value="1"/>
</dbReference>
<keyword evidence="3" id="KW-0378">Hydrolase</keyword>
<feature type="chain" id="PRO_5023087097" evidence="4">
    <location>
        <begin position="41"/>
        <end position="287"/>
    </location>
</feature>
<evidence type="ECO:0000256" key="4">
    <source>
        <dbReference type="SAM" id="SignalP"/>
    </source>
</evidence>
<feature type="domain" description="TNase-like" evidence="5">
    <location>
        <begin position="48"/>
        <end position="182"/>
    </location>
</feature>
<evidence type="ECO:0000259" key="5">
    <source>
        <dbReference type="PROSITE" id="PS50830"/>
    </source>
</evidence>
<dbReference type="SUPFAM" id="SSF50199">
    <property type="entry name" value="Staphylococcal nuclease"/>
    <property type="match status" value="1"/>
</dbReference>
<name>A0A5B9DTT1_9HYPH</name>
<dbReference type="OrthoDB" id="7618306at2"/>
<accession>A0A5B9DTT1</accession>
<keyword evidence="1" id="KW-0540">Nuclease</keyword>
<reference evidence="6 7" key="1">
    <citation type="journal article" date="2015" name="Int. J. Syst. Evol. Microbiol.">
        <title>Youhaiella tibetensis gen. nov., sp. nov., isolated from subsurface sediment.</title>
        <authorList>
            <person name="Wang Y.X."/>
            <person name="Huang F.Q."/>
            <person name="Nogi Y."/>
            <person name="Pang S.J."/>
            <person name="Wang P.K."/>
            <person name="Lv J."/>
        </authorList>
    </citation>
    <scope>NUCLEOTIDE SEQUENCE [LARGE SCALE GENOMIC DNA]</scope>
    <source>
        <strain evidence="7">fig4</strain>
    </source>
</reference>
<evidence type="ECO:0000256" key="3">
    <source>
        <dbReference type="ARBA" id="ARBA00022801"/>
    </source>
</evidence>
<gene>
    <name evidence="6" type="ORF">FNA67_19155</name>
</gene>
<dbReference type="Proteomes" id="UP000321062">
    <property type="component" value="Chromosome"/>
</dbReference>
<dbReference type="PANTHER" id="PTHR12302:SF3">
    <property type="entry name" value="SERINE_THREONINE-PROTEIN KINASE 31"/>
    <property type="match status" value="1"/>
</dbReference>
<dbReference type="Gene3D" id="2.40.50.90">
    <property type="match status" value="1"/>
</dbReference>
<dbReference type="InterPro" id="IPR035437">
    <property type="entry name" value="SNase_OB-fold_sf"/>
</dbReference>
<keyword evidence="4" id="KW-0732">Signal</keyword>
<dbReference type="Pfam" id="PF00565">
    <property type="entry name" value="SNase"/>
    <property type="match status" value="1"/>
</dbReference>
<dbReference type="AlphaFoldDB" id="A0A5B9DTT1"/>
<protein>
    <submittedName>
        <fullName evidence="6">Thermonuclease family protein</fullName>
    </submittedName>
</protein>
<evidence type="ECO:0000256" key="1">
    <source>
        <dbReference type="ARBA" id="ARBA00022722"/>
    </source>
</evidence>